<keyword evidence="2" id="KW-0378">Hydrolase</keyword>
<dbReference type="RefSeq" id="WP_191615257.1">
    <property type="nucleotide sequence ID" value="NZ_JACYFG010000002.1"/>
</dbReference>
<sequence>MNRLLKRPSNPLIIPLLLGLLLSGCANQLFYHPDKEDYRSPRQDGYTFEESYFESEDGTKLHTWRIPAIGEEKGSVLHFHGNAQNLSSHYAFVSWLPKNGYTLYLFDYRGYGKSEGVTSRKGLYQDSVAALRYFEKQTEGKTSPRFVIAQSLGAANAIVAIAQTSDLKIDGIVSDSAFSSYQAIASEKLGKSPLKLSLPLLVSSGFDPIDWVDKLDGTPIAFVHGTADKVVSDKHVDLLYAKAKHPKLLWIIEGGQHTNALTTNREIFIPRILRFFDQCTSNDFPENEPEPSPASDS</sequence>
<dbReference type="PANTHER" id="PTHR12277">
    <property type="entry name" value="ALPHA/BETA HYDROLASE DOMAIN-CONTAINING PROTEIN"/>
    <property type="match status" value="1"/>
</dbReference>
<evidence type="ECO:0000259" key="1">
    <source>
        <dbReference type="Pfam" id="PF12146"/>
    </source>
</evidence>
<accession>A0A927F497</accession>
<dbReference type="GO" id="GO:0016787">
    <property type="term" value="F:hydrolase activity"/>
    <property type="evidence" value="ECO:0007669"/>
    <property type="project" value="UniProtKB-KW"/>
</dbReference>
<dbReference type="AlphaFoldDB" id="A0A927F497"/>
<protein>
    <submittedName>
        <fullName evidence="2">Alpha/beta hydrolase</fullName>
    </submittedName>
</protein>
<dbReference type="Gene3D" id="3.40.50.1820">
    <property type="entry name" value="alpha/beta hydrolase"/>
    <property type="match status" value="1"/>
</dbReference>
<dbReference type="Pfam" id="PF12146">
    <property type="entry name" value="Hydrolase_4"/>
    <property type="match status" value="1"/>
</dbReference>
<dbReference type="PANTHER" id="PTHR12277:SF81">
    <property type="entry name" value="PROTEIN ABHD13"/>
    <property type="match status" value="1"/>
</dbReference>
<evidence type="ECO:0000313" key="2">
    <source>
        <dbReference type="EMBL" id="MBD5778133.1"/>
    </source>
</evidence>
<dbReference type="SUPFAM" id="SSF53474">
    <property type="entry name" value="alpha/beta-Hydrolases"/>
    <property type="match status" value="1"/>
</dbReference>
<reference evidence="2" key="1">
    <citation type="submission" date="2020-09" db="EMBL/GenBank/DDBJ databases">
        <title>Pelagicoccus enzymogenes sp. nov. with an EPS production, isolated from marine sediment.</title>
        <authorList>
            <person name="Feng X."/>
        </authorList>
    </citation>
    <scope>NUCLEOTIDE SEQUENCE</scope>
    <source>
        <strain evidence="2">NFK12</strain>
    </source>
</reference>
<keyword evidence="3" id="KW-1185">Reference proteome</keyword>
<comment type="caution">
    <text evidence="2">The sequence shown here is derived from an EMBL/GenBank/DDBJ whole genome shotgun (WGS) entry which is preliminary data.</text>
</comment>
<gene>
    <name evidence="2" type="ORF">IEN85_01315</name>
</gene>
<dbReference type="EMBL" id="JACYFG010000002">
    <property type="protein sequence ID" value="MBD5778133.1"/>
    <property type="molecule type" value="Genomic_DNA"/>
</dbReference>
<dbReference type="PROSITE" id="PS51257">
    <property type="entry name" value="PROKAR_LIPOPROTEIN"/>
    <property type="match status" value="1"/>
</dbReference>
<name>A0A927F497_9BACT</name>
<evidence type="ECO:0000313" key="3">
    <source>
        <dbReference type="Proteomes" id="UP000622317"/>
    </source>
</evidence>
<dbReference type="InterPro" id="IPR022742">
    <property type="entry name" value="Hydrolase_4"/>
</dbReference>
<dbReference type="InterPro" id="IPR029058">
    <property type="entry name" value="AB_hydrolase_fold"/>
</dbReference>
<organism evidence="2 3">
    <name type="scientific">Pelagicoccus enzymogenes</name>
    <dbReference type="NCBI Taxonomy" id="2773457"/>
    <lineage>
        <taxon>Bacteria</taxon>
        <taxon>Pseudomonadati</taxon>
        <taxon>Verrucomicrobiota</taxon>
        <taxon>Opitutia</taxon>
        <taxon>Puniceicoccales</taxon>
        <taxon>Pelagicoccaceae</taxon>
        <taxon>Pelagicoccus</taxon>
    </lineage>
</organism>
<feature type="domain" description="Serine aminopeptidase S33" evidence="1">
    <location>
        <begin position="71"/>
        <end position="182"/>
    </location>
</feature>
<proteinExistence type="predicted"/>
<dbReference type="Proteomes" id="UP000622317">
    <property type="component" value="Unassembled WGS sequence"/>
</dbReference>